<reference evidence="1 2" key="1">
    <citation type="journal article" date="2016" name="Nat. Commun.">
        <title>Thousands of microbial genomes shed light on interconnected biogeochemical processes in an aquifer system.</title>
        <authorList>
            <person name="Anantharaman K."/>
            <person name="Brown C.T."/>
            <person name="Hug L.A."/>
            <person name="Sharon I."/>
            <person name="Castelle C.J."/>
            <person name="Probst A.J."/>
            <person name="Thomas B.C."/>
            <person name="Singh A."/>
            <person name="Wilkins M.J."/>
            <person name="Karaoz U."/>
            <person name="Brodie E.L."/>
            <person name="Williams K.H."/>
            <person name="Hubbard S.S."/>
            <person name="Banfield J.F."/>
        </authorList>
    </citation>
    <scope>NUCLEOTIDE SEQUENCE [LARGE SCALE GENOMIC DNA]</scope>
</reference>
<sequence>MNREQADALYDQLHAYAKTNGVCIRMNRVIAGSAPFEFTFEIIVKNPRRMPDQDTLCRLIYNFATACNIDMRNCLISARHLEKSDNEWWEPV</sequence>
<dbReference type="EMBL" id="MGJY01000006">
    <property type="protein sequence ID" value="OGN16671.1"/>
    <property type="molecule type" value="Genomic_DNA"/>
</dbReference>
<evidence type="ECO:0000313" key="2">
    <source>
        <dbReference type="Proteomes" id="UP000177796"/>
    </source>
</evidence>
<proteinExistence type="predicted"/>
<accession>A0A1F8FUK4</accession>
<name>A0A1F8FUK4_9BACT</name>
<dbReference type="Proteomes" id="UP000177796">
    <property type="component" value="Unassembled WGS sequence"/>
</dbReference>
<gene>
    <name evidence="1" type="ORF">A3C81_03055</name>
</gene>
<organism evidence="1 2">
    <name type="scientific">Candidatus Yanofskybacteria bacterium RIFCSPHIGHO2_02_FULL_46_19</name>
    <dbReference type="NCBI Taxonomy" id="1802684"/>
    <lineage>
        <taxon>Bacteria</taxon>
        <taxon>Candidatus Yanofskyibacteriota</taxon>
    </lineage>
</organism>
<dbReference type="AlphaFoldDB" id="A0A1F8FUK4"/>
<evidence type="ECO:0000313" key="1">
    <source>
        <dbReference type="EMBL" id="OGN16671.1"/>
    </source>
</evidence>
<protein>
    <submittedName>
        <fullName evidence="1">Uncharacterized protein</fullName>
    </submittedName>
</protein>
<comment type="caution">
    <text evidence="1">The sequence shown here is derived from an EMBL/GenBank/DDBJ whole genome shotgun (WGS) entry which is preliminary data.</text>
</comment>